<reference evidence="2" key="1">
    <citation type="submission" date="2016-08" db="EMBL/GenBank/DDBJ databases">
        <authorList>
            <person name="Seilhamer J.J."/>
        </authorList>
    </citation>
    <scope>NUCLEOTIDE SEQUENCE</scope>
    <source>
        <strain evidence="2">86</strain>
    </source>
</reference>
<dbReference type="RefSeq" id="WP_288199468.1">
    <property type="nucleotide sequence ID" value="NZ_LT608334.1"/>
</dbReference>
<protein>
    <submittedName>
        <fullName evidence="2">Uncharacterized protein</fullName>
    </submittedName>
</protein>
<gene>
    <name evidence="2" type="ORF">KL86PLE_110045</name>
</gene>
<proteinExistence type="predicted"/>
<organism evidence="2">
    <name type="scientific">uncultured Pleomorphomonas sp</name>
    <dbReference type="NCBI Taxonomy" id="442121"/>
    <lineage>
        <taxon>Bacteria</taxon>
        <taxon>Pseudomonadati</taxon>
        <taxon>Pseudomonadota</taxon>
        <taxon>Alphaproteobacteria</taxon>
        <taxon>Hyphomicrobiales</taxon>
        <taxon>Pleomorphomonadaceae</taxon>
        <taxon>Pleomorphomonas</taxon>
        <taxon>environmental samples</taxon>
    </lineage>
</organism>
<dbReference type="EMBL" id="FMJD01000003">
    <property type="protein sequence ID" value="SCM73383.1"/>
    <property type="molecule type" value="Genomic_DNA"/>
</dbReference>
<feature type="region of interest" description="Disordered" evidence="1">
    <location>
        <begin position="31"/>
        <end position="82"/>
    </location>
</feature>
<accession>A0A212L735</accession>
<dbReference type="AlphaFoldDB" id="A0A212L735"/>
<feature type="compositionally biased region" description="Basic and acidic residues" evidence="1">
    <location>
        <begin position="42"/>
        <end position="52"/>
    </location>
</feature>
<evidence type="ECO:0000256" key="1">
    <source>
        <dbReference type="SAM" id="MobiDB-lite"/>
    </source>
</evidence>
<sequence>MDIAAATTRMDAAVAATYDAATLVFQPRRAGTVPGSTGAVRDVNRPAEDDPARPVQTVKGSFWLRPDPSRMPRSLSPDPGVQSGAATVSYDAMAAVFAAAFAVPPQKGDHVTAGADLYRVEAMGSHGLGRVAYYLNRVK</sequence>
<evidence type="ECO:0000313" key="2">
    <source>
        <dbReference type="EMBL" id="SCM73383.1"/>
    </source>
</evidence>
<name>A0A212L735_9HYPH</name>